<dbReference type="InterPro" id="IPR011990">
    <property type="entry name" value="TPR-like_helical_dom_sf"/>
</dbReference>
<keyword evidence="3 6" id="KW-0732">Signal</keyword>
<evidence type="ECO:0000313" key="9">
    <source>
        <dbReference type="EMBL" id="HIX85383.1"/>
    </source>
</evidence>
<dbReference type="InterPro" id="IPR012944">
    <property type="entry name" value="SusD_RagB_dom"/>
</dbReference>
<comment type="similarity">
    <text evidence="2">Belongs to the SusD family.</text>
</comment>
<keyword evidence="4" id="KW-0472">Membrane</keyword>
<evidence type="ECO:0000256" key="6">
    <source>
        <dbReference type="SAM" id="SignalP"/>
    </source>
</evidence>
<dbReference type="Pfam" id="PF14322">
    <property type="entry name" value="SusD-like_3"/>
    <property type="match status" value="1"/>
</dbReference>
<proteinExistence type="inferred from homology"/>
<evidence type="ECO:0000256" key="1">
    <source>
        <dbReference type="ARBA" id="ARBA00004442"/>
    </source>
</evidence>
<accession>A0A9D1XPW5</accession>
<evidence type="ECO:0000313" key="10">
    <source>
        <dbReference type="Proteomes" id="UP000823847"/>
    </source>
</evidence>
<evidence type="ECO:0000259" key="8">
    <source>
        <dbReference type="Pfam" id="PF14322"/>
    </source>
</evidence>
<protein>
    <submittedName>
        <fullName evidence="9">RagB/SusD family nutrient uptake outer membrane protein</fullName>
    </submittedName>
</protein>
<evidence type="ECO:0000256" key="5">
    <source>
        <dbReference type="ARBA" id="ARBA00023237"/>
    </source>
</evidence>
<dbReference type="Proteomes" id="UP000823847">
    <property type="component" value="Unassembled WGS sequence"/>
</dbReference>
<dbReference type="PROSITE" id="PS51257">
    <property type="entry name" value="PROKAR_LIPOPROTEIN"/>
    <property type="match status" value="1"/>
</dbReference>
<evidence type="ECO:0000256" key="2">
    <source>
        <dbReference type="ARBA" id="ARBA00006275"/>
    </source>
</evidence>
<dbReference type="AlphaFoldDB" id="A0A9D1XPW5"/>
<comment type="caution">
    <text evidence="9">The sequence shown here is derived from an EMBL/GenBank/DDBJ whole genome shotgun (WGS) entry which is preliminary data.</text>
</comment>
<reference evidence="9" key="2">
    <citation type="submission" date="2021-04" db="EMBL/GenBank/DDBJ databases">
        <authorList>
            <person name="Gilroy R."/>
        </authorList>
    </citation>
    <scope>NUCLEOTIDE SEQUENCE</scope>
    <source>
        <strain evidence="9">ChiHecec2B26-12326</strain>
    </source>
</reference>
<feature type="domain" description="RagB/SusD" evidence="7">
    <location>
        <begin position="376"/>
        <end position="524"/>
    </location>
</feature>
<dbReference type="InterPro" id="IPR033985">
    <property type="entry name" value="SusD-like_N"/>
</dbReference>
<feature type="domain" description="SusD-like N-terminal" evidence="8">
    <location>
        <begin position="92"/>
        <end position="233"/>
    </location>
</feature>
<gene>
    <name evidence="9" type="ORF">H9848_02075</name>
</gene>
<dbReference type="SUPFAM" id="SSF48452">
    <property type="entry name" value="TPR-like"/>
    <property type="match status" value="1"/>
</dbReference>
<evidence type="ECO:0000259" key="7">
    <source>
        <dbReference type="Pfam" id="PF07980"/>
    </source>
</evidence>
<dbReference type="EMBL" id="DXEN01000011">
    <property type="protein sequence ID" value="HIX85383.1"/>
    <property type="molecule type" value="Genomic_DNA"/>
</dbReference>
<dbReference type="Pfam" id="PF07980">
    <property type="entry name" value="SusD_RagB"/>
    <property type="match status" value="1"/>
</dbReference>
<organism evidence="9 10">
    <name type="scientific">Candidatus Parabacteroides intestinigallinarum</name>
    <dbReference type="NCBI Taxonomy" id="2838722"/>
    <lineage>
        <taxon>Bacteria</taxon>
        <taxon>Pseudomonadati</taxon>
        <taxon>Bacteroidota</taxon>
        <taxon>Bacteroidia</taxon>
        <taxon>Bacteroidales</taxon>
        <taxon>Tannerellaceae</taxon>
        <taxon>Parabacteroides</taxon>
    </lineage>
</organism>
<dbReference type="GO" id="GO:0009279">
    <property type="term" value="C:cell outer membrane"/>
    <property type="evidence" value="ECO:0007669"/>
    <property type="project" value="UniProtKB-SubCell"/>
</dbReference>
<reference evidence="9" key="1">
    <citation type="journal article" date="2021" name="PeerJ">
        <title>Extensive microbial diversity within the chicken gut microbiome revealed by metagenomics and culture.</title>
        <authorList>
            <person name="Gilroy R."/>
            <person name="Ravi A."/>
            <person name="Getino M."/>
            <person name="Pursley I."/>
            <person name="Horton D.L."/>
            <person name="Alikhan N.F."/>
            <person name="Baker D."/>
            <person name="Gharbi K."/>
            <person name="Hall N."/>
            <person name="Watson M."/>
            <person name="Adriaenssens E.M."/>
            <person name="Foster-Nyarko E."/>
            <person name="Jarju S."/>
            <person name="Secka A."/>
            <person name="Antonio M."/>
            <person name="Oren A."/>
            <person name="Chaudhuri R.R."/>
            <person name="La Ragione R."/>
            <person name="Hildebrand F."/>
            <person name="Pallen M.J."/>
        </authorList>
    </citation>
    <scope>NUCLEOTIDE SEQUENCE</scope>
    <source>
        <strain evidence="9">ChiHecec2B26-12326</strain>
    </source>
</reference>
<feature type="signal peptide" evidence="6">
    <location>
        <begin position="1"/>
        <end position="21"/>
    </location>
</feature>
<sequence length="527" mass="59492">MRKIVTTAILCAGLAGFTACSDFLDEEPKSALTLETYYQTESDIIGNVNYLYRNGVPSLLSDMSGAYRGSSVSVTSMLTGYFQSEYEGQEVDFIYSRQLTRQNFTASVCTYWSNDTWDDCYEAINVANAVLKYIDNVDMSSPEQYKAEARFFRAWNYFYLVKAFGDVPMMTEPTEDGDAVTYPTRTAEETIYTDIIIPDLQEAVENLPEATFAGNSHRATKYAAEMVLADVYMMRGQYSEAVPLLQDVIGSGLFSLTQNNDLELNSAFNLLRENDDLAEVIYAYERDSQVSNSGNLPAHAFNLAAGSAGLFETYSLIVNVYNVSDRYQNVYEENDLRIQPNQFFHWTYTNPNTGQTFTFEDQTGNWYWYDEEALLETNIGTKDWNIYRYAETLLSAAECIAQTSGVTAEAAGYLAQVKARANMEGKSADEIATELQGLGQQAFIEECWKERLREFPLEMKIWDDCVRTMKFPDISETNRGEVTFVDLIGATNGSGATFKETDLHWPIPVEEIQRNPNLTQNDGYSAQ</sequence>
<feature type="chain" id="PRO_5038547677" evidence="6">
    <location>
        <begin position="22"/>
        <end position="527"/>
    </location>
</feature>
<keyword evidence="5" id="KW-0998">Cell outer membrane</keyword>
<evidence type="ECO:0000256" key="4">
    <source>
        <dbReference type="ARBA" id="ARBA00023136"/>
    </source>
</evidence>
<evidence type="ECO:0000256" key="3">
    <source>
        <dbReference type="ARBA" id="ARBA00022729"/>
    </source>
</evidence>
<name>A0A9D1XPW5_9BACT</name>
<comment type="subcellular location">
    <subcellularLocation>
        <location evidence="1">Cell outer membrane</location>
    </subcellularLocation>
</comment>
<dbReference type="Gene3D" id="1.25.40.390">
    <property type="match status" value="1"/>
</dbReference>